<evidence type="ECO:0000313" key="2">
    <source>
        <dbReference type="Proteomes" id="UP000557217"/>
    </source>
</evidence>
<comment type="caution">
    <text evidence="1">The sequence shown here is derived from an EMBL/GenBank/DDBJ whole genome shotgun (WGS) entry which is preliminary data.</text>
</comment>
<reference evidence="1 2" key="1">
    <citation type="submission" date="2020-08" db="EMBL/GenBank/DDBJ databases">
        <title>Genomic Encyclopedia of Type Strains, Phase IV (KMG-IV): sequencing the most valuable type-strain genomes for metagenomic binning, comparative biology and taxonomic classification.</title>
        <authorList>
            <person name="Goeker M."/>
        </authorList>
    </citation>
    <scope>NUCLEOTIDE SEQUENCE [LARGE SCALE GENOMIC DNA]</scope>
    <source>
        <strain evidence="1 2">DSM 10633</strain>
    </source>
</reference>
<dbReference type="AlphaFoldDB" id="A0A840PVK3"/>
<keyword evidence="2" id="KW-1185">Reference proteome</keyword>
<dbReference type="EMBL" id="JACHGZ010000009">
    <property type="protein sequence ID" value="MBB5148752.1"/>
    <property type="molecule type" value="Genomic_DNA"/>
</dbReference>
<name>A0A840PVK3_URETH</name>
<sequence length="45" mass="5324">MWVVTLFEEENFRIYEFETKEEAVKAMEELQLPAILSFTNLTLVA</sequence>
<protein>
    <submittedName>
        <fullName evidence="1">Uncharacterized protein</fullName>
    </submittedName>
</protein>
<dbReference type="Proteomes" id="UP000557217">
    <property type="component" value="Unassembled WGS sequence"/>
</dbReference>
<proteinExistence type="predicted"/>
<gene>
    <name evidence="1" type="ORF">HNR36_001138</name>
</gene>
<organism evidence="1 2">
    <name type="scientific">Ureibacillus thermosphaericus</name>
    <dbReference type="NCBI Taxonomy" id="51173"/>
    <lineage>
        <taxon>Bacteria</taxon>
        <taxon>Bacillati</taxon>
        <taxon>Bacillota</taxon>
        <taxon>Bacilli</taxon>
        <taxon>Bacillales</taxon>
        <taxon>Caryophanaceae</taxon>
        <taxon>Ureibacillus</taxon>
    </lineage>
</organism>
<evidence type="ECO:0000313" key="1">
    <source>
        <dbReference type="EMBL" id="MBB5148752.1"/>
    </source>
</evidence>
<dbReference type="RefSeq" id="WP_016837832.1">
    <property type="nucleotide sequence ID" value="NZ_JAAXPW010000009.1"/>
</dbReference>
<accession>A0A840PVK3</accession>